<keyword evidence="14" id="KW-1185">Reference proteome</keyword>
<feature type="region of interest" description="Disordered" evidence="12">
    <location>
        <begin position="398"/>
        <end position="440"/>
    </location>
</feature>
<feature type="chain" id="PRO_5023160477" description="Glucanase" evidence="11">
    <location>
        <begin position="39"/>
        <end position="464"/>
    </location>
</feature>
<feature type="binding site" evidence="9">
    <location>
        <position position="272"/>
    </location>
    <ligand>
        <name>substrate</name>
    </ligand>
</feature>
<feature type="active site" description="Proton acceptor" evidence="8">
    <location>
        <position position="403"/>
    </location>
</feature>
<keyword evidence="1 11" id="KW-0732">Signal</keyword>
<feature type="binding site" evidence="9">
    <location>
        <position position="86"/>
    </location>
    <ligand>
        <name>substrate</name>
    </ligand>
</feature>
<dbReference type="GO" id="GO:0030245">
    <property type="term" value="P:cellulose catabolic process"/>
    <property type="evidence" value="ECO:0007669"/>
    <property type="project" value="UniProtKB-KW"/>
</dbReference>
<evidence type="ECO:0000256" key="3">
    <source>
        <dbReference type="ARBA" id="ARBA00023001"/>
    </source>
</evidence>
<dbReference type="InterPro" id="IPR036434">
    <property type="entry name" value="Beta_cellobiohydrolase_sf"/>
</dbReference>
<organism evidence="13 14">
    <name type="scientific">Streptomyces sedi</name>
    <dbReference type="NCBI Taxonomy" id="555059"/>
    <lineage>
        <taxon>Bacteria</taxon>
        <taxon>Bacillati</taxon>
        <taxon>Actinomycetota</taxon>
        <taxon>Actinomycetes</taxon>
        <taxon>Kitasatosporales</taxon>
        <taxon>Streptomycetaceae</taxon>
        <taxon>Streptomyces</taxon>
    </lineage>
</organism>
<evidence type="ECO:0000256" key="10">
    <source>
        <dbReference type="PROSITE-ProRule" id="PRU10056"/>
    </source>
</evidence>
<evidence type="ECO:0000256" key="1">
    <source>
        <dbReference type="ARBA" id="ARBA00022729"/>
    </source>
</evidence>
<feature type="binding site" evidence="9">
    <location>
        <position position="232"/>
    </location>
    <ligand>
        <name>substrate</name>
    </ligand>
</feature>
<dbReference type="GO" id="GO:0004553">
    <property type="term" value="F:hydrolase activity, hydrolyzing O-glycosyl compounds"/>
    <property type="evidence" value="ECO:0007669"/>
    <property type="project" value="InterPro"/>
</dbReference>
<evidence type="ECO:0000313" key="14">
    <source>
        <dbReference type="Proteomes" id="UP000311713"/>
    </source>
</evidence>
<evidence type="ECO:0000256" key="9">
    <source>
        <dbReference type="PIRSR" id="PIRSR001100-2"/>
    </source>
</evidence>
<evidence type="ECO:0000256" key="8">
    <source>
        <dbReference type="PIRSR" id="PIRSR001100-1"/>
    </source>
</evidence>
<dbReference type="AlphaFoldDB" id="A0A5C4VAH7"/>
<evidence type="ECO:0000256" key="2">
    <source>
        <dbReference type="ARBA" id="ARBA00022801"/>
    </source>
</evidence>
<dbReference type="Proteomes" id="UP000311713">
    <property type="component" value="Unassembled WGS sequence"/>
</dbReference>
<proteinExistence type="inferred from homology"/>
<comment type="similarity">
    <text evidence="11">Belongs to the glycosyl hydrolase family 6.</text>
</comment>
<evidence type="ECO:0000256" key="11">
    <source>
        <dbReference type="RuleBase" id="RU361186"/>
    </source>
</evidence>
<keyword evidence="5 11" id="KW-0119">Carbohydrate metabolism</keyword>
<keyword evidence="3 11" id="KW-0136">Cellulose degradation</keyword>
<dbReference type="OrthoDB" id="309899at2"/>
<dbReference type="PROSITE" id="PS00655">
    <property type="entry name" value="GLYCOSYL_HYDROL_F6_1"/>
    <property type="match status" value="1"/>
</dbReference>
<feature type="binding site" evidence="9">
    <location>
        <position position="84"/>
    </location>
    <ligand>
        <name>substrate</name>
    </ligand>
</feature>
<dbReference type="EMBL" id="VDGT01000003">
    <property type="protein sequence ID" value="TNM32923.1"/>
    <property type="molecule type" value="Genomic_DNA"/>
</dbReference>
<dbReference type="PIRSF" id="PIRSF001100">
    <property type="entry name" value="Beta_cellobiohydrolase"/>
    <property type="match status" value="1"/>
</dbReference>
<feature type="binding site" evidence="9">
    <location>
        <position position="370"/>
    </location>
    <ligand>
        <name>substrate</name>
    </ligand>
</feature>
<dbReference type="Pfam" id="PF01341">
    <property type="entry name" value="Glyco_hydro_6"/>
    <property type="match status" value="1"/>
</dbReference>
<dbReference type="SUPFAM" id="SSF51989">
    <property type="entry name" value="Glycosyl hydrolases family 6, cellulases"/>
    <property type="match status" value="1"/>
</dbReference>
<dbReference type="InterPro" id="IPR001524">
    <property type="entry name" value="Glyco_hydro_6_CS"/>
</dbReference>
<feature type="signal peptide" evidence="11">
    <location>
        <begin position="1"/>
        <end position="38"/>
    </location>
</feature>
<feature type="binding site" evidence="9">
    <location>
        <position position="235"/>
    </location>
    <ligand>
        <name>substrate</name>
    </ligand>
</feature>
<gene>
    <name evidence="13" type="ORF">FH715_06370</name>
</gene>
<keyword evidence="6 11" id="KW-0326">Glycosidase</keyword>
<keyword evidence="2 11" id="KW-0378">Hydrolase</keyword>
<dbReference type="PANTHER" id="PTHR34876">
    <property type="match status" value="1"/>
</dbReference>
<sequence>MSRTNPPRHRARKRTALVAGALLGAGVMTLGTLTTANANDDARPLERVDNPYEGAGVYVNPDWSANASAEPGGDAIADEPTAVWLDQISAIEGGSAGNSTGLREHLDNALVQAEGQDNFVFQVVIYNLPGRDCSALASNGELGPDELDRYQSEFIDPIAEIIGDPAYADLRIVTVIEIDSLPNLVTNVSPRETATPECDEMLANGNYVNGVAYALETLGAIENVYNYVDAGHYGWLGWDSNFTPSAELFAETVSTGGASADDVHGFIVNTANFGPTVEPHYTIDDTVNGTSVRESDWVDWNYYVDNQTFAQGFREELVSQGFSSDIGMLIDTSRSGWGGPDRPSGPGPETDVNAYVEGSRVDQRIHAGNWCNQTGAGIGERPEASPAEGIDAYVWVKPPGESDGSSEEIPNDEGKGFDRMCDPTYEGNPRNNNNPSGALADAPISGHWFSAQFQELLANAYPPL</sequence>
<evidence type="ECO:0000256" key="5">
    <source>
        <dbReference type="ARBA" id="ARBA00023277"/>
    </source>
</evidence>
<name>A0A5C4VAH7_9ACTN</name>
<dbReference type="RefSeq" id="WP_139641585.1">
    <property type="nucleotide sequence ID" value="NZ_BAAAZS010000059.1"/>
</dbReference>
<evidence type="ECO:0000256" key="4">
    <source>
        <dbReference type="ARBA" id="ARBA00023157"/>
    </source>
</evidence>
<dbReference type="InterPro" id="IPR016288">
    <property type="entry name" value="Beta_cellobiohydrolase"/>
</dbReference>
<evidence type="ECO:0000313" key="13">
    <source>
        <dbReference type="EMBL" id="TNM32923.1"/>
    </source>
</evidence>
<dbReference type="PANTHER" id="PTHR34876:SF4">
    <property type="entry name" value="1,4-BETA-D-GLUCAN CELLOBIOHYDROLASE C-RELATED"/>
    <property type="match status" value="1"/>
</dbReference>
<keyword evidence="4" id="KW-1015">Disulfide bond</keyword>
<feature type="active site" evidence="10">
    <location>
        <position position="132"/>
    </location>
</feature>
<protein>
    <recommendedName>
        <fullName evidence="11">Glucanase</fullName>
        <ecNumber evidence="11">3.2.1.-</ecNumber>
    </recommendedName>
</protein>
<reference evidence="13 14" key="1">
    <citation type="submission" date="2019-06" db="EMBL/GenBank/DDBJ databases">
        <title>Draft genome of Streptomyces sedi sp. JCM16909.</title>
        <authorList>
            <person name="Klykleung N."/>
            <person name="Tanasupawat S."/>
            <person name="Kudo T."/>
            <person name="Yuki M."/>
            <person name="Ohkuma M."/>
        </authorList>
    </citation>
    <scope>NUCLEOTIDE SEQUENCE [LARGE SCALE GENOMIC DNA]</scope>
    <source>
        <strain evidence="13 14">JCM 16909</strain>
    </source>
</reference>
<dbReference type="Gene3D" id="3.20.20.40">
    <property type="entry name" value="1, 4-beta cellobiohydrolase"/>
    <property type="match status" value="1"/>
</dbReference>
<feature type="active site" description="Proton donor" evidence="8">
    <location>
        <position position="179"/>
    </location>
</feature>
<feature type="region of interest" description="Disordered" evidence="12">
    <location>
        <begin position="334"/>
        <end position="353"/>
    </location>
</feature>
<accession>A0A5C4VAH7</accession>
<evidence type="ECO:0000256" key="12">
    <source>
        <dbReference type="SAM" id="MobiDB-lite"/>
    </source>
</evidence>
<dbReference type="PRINTS" id="PR00733">
    <property type="entry name" value="GLHYDRLASE6"/>
</dbReference>
<keyword evidence="7 11" id="KW-0624">Polysaccharide degradation</keyword>
<feature type="binding site" evidence="9">
    <location>
        <position position="397"/>
    </location>
    <ligand>
        <name>substrate</name>
    </ligand>
</feature>
<evidence type="ECO:0000256" key="6">
    <source>
        <dbReference type="ARBA" id="ARBA00023295"/>
    </source>
</evidence>
<feature type="compositionally biased region" description="Basic and acidic residues" evidence="12">
    <location>
        <begin position="412"/>
        <end position="421"/>
    </location>
</feature>
<dbReference type="EC" id="3.2.1.-" evidence="11"/>
<comment type="caution">
    <text evidence="13">The sequence shown here is derived from an EMBL/GenBank/DDBJ whole genome shotgun (WGS) entry which is preliminary data.</text>
</comment>
<evidence type="ECO:0000256" key="7">
    <source>
        <dbReference type="ARBA" id="ARBA00023326"/>
    </source>
</evidence>
<feature type="binding site" evidence="9">
    <location>
        <position position="401"/>
    </location>
    <ligand>
        <name>substrate</name>
    </ligand>
</feature>